<keyword evidence="9 10" id="KW-0119">Carbohydrate metabolism</keyword>
<protein>
    <recommendedName>
        <fullName evidence="5 10">Phosphoglycolate phosphatase</fullName>
        <shortName evidence="10">PGP</shortName>
        <shortName evidence="10">PGPase</shortName>
        <ecNumber evidence="5 10">3.1.3.18</ecNumber>
    </recommendedName>
</protein>
<gene>
    <name evidence="11" type="ORF">EV699_12920</name>
</gene>
<accession>A0A4R2KYP4</accession>
<evidence type="ECO:0000256" key="10">
    <source>
        <dbReference type="HAMAP-Rule" id="MF_00495"/>
    </source>
</evidence>
<dbReference type="InterPro" id="IPR023214">
    <property type="entry name" value="HAD_sf"/>
</dbReference>
<comment type="function">
    <text evidence="10">Specifically catalyzes the dephosphorylation of 2-phosphoglycolate. Is involved in the dissimilation of the intracellular 2-phosphoglycolate formed during the DNA repair of 3'-phosphoglycolate ends, a major class of DNA lesions induced by oxidative stress.</text>
</comment>
<comment type="catalytic activity">
    <reaction evidence="1 10">
        <text>2-phosphoglycolate + H2O = glycolate + phosphate</text>
        <dbReference type="Rhea" id="RHEA:14369"/>
        <dbReference type="ChEBI" id="CHEBI:15377"/>
        <dbReference type="ChEBI" id="CHEBI:29805"/>
        <dbReference type="ChEBI" id="CHEBI:43474"/>
        <dbReference type="ChEBI" id="CHEBI:58033"/>
        <dbReference type="EC" id="3.1.3.18"/>
    </reaction>
</comment>
<evidence type="ECO:0000256" key="2">
    <source>
        <dbReference type="ARBA" id="ARBA00001946"/>
    </source>
</evidence>
<proteinExistence type="inferred from homology"/>
<evidence type="ECO:0000256" key="7">
    <source>
        <dbReference type="ARBA" id="ARBA00022801"/>
    </source>
</evidence>
<dbReference type="GO" id="GO:0005829">
    <property type="term" value="C:cytosol"/>
    <property type="evidence" value="ECO:0007669"/>
    <property type="project" value="TreeGrafter"/>
</dbReference>
<dbReference type="InterPro" id="IPR050155">
    <property type="entry name" value="HAD-like_hydrolase_sf"/>
</dbReference>
<dbReference type="Gene3D" id="1.10.150.240">
    <property type="entry name" value="Putative phosphatase, domain 2"/>
    <property type="match status" value="1"/>
</dbReference>
<dbReference type="Proteomes" id="UP000295765">
    <property type="component" value="Unassembled WGS sequence"/>
</dbReference>
<feature type="binding site" evidence="10">
    <location>
        <position position="175"/>
    </location>
    <ligand>
        <name>Mg(2+)</name>
        <dbReference type="ChEBI" id="CHEBI:18420"/>
    </ligand>
</feature>
<dbReference type="GO" id="GO:0046872">
    <property type="term" value="F:metal ion binding"/>
    <property type="evidence" value="ECO:0007669"/>
    <property type="project" value="UniProtKB-KW"/>
</dbReference>
<evidence type="ECO:0000256" key="4">
    <source>
        <dbReference type="ARBA" id="ARBA00006171"/>
    </source>
</evidence>
<organism evidence="11 12">
    <name type="scientific">Plasticicumulans lactativorans</name>
    <dbReference type="NCBI Taxonomy" id="1133106"/>
    <lineage>
        <taxon>Bacteria</taxon>
        <taxon>Pseudomonadati</taxon>
        <taxon>Pseudomonadota</taxon>
        <taxon>Gammaproteobacteria</taxon>
        <taxon>Candidatus Competibacteraceae</taxon>
        <taxon>Plasticicumulans</taxon>
    </lineage>
</organism>
<reference evidence="11 12" key="1">
    <citation type="submission" date="2019-03" db="EMBL/GenBank/DDBJ databases">
        <title>Genomic Encyclopedia of Type Strains, Phase IV (KMG-IV): sequencing the most valuable type-strain genomes for metagenomic binning, comparative biology and taxonomic classification.</title>
        <authorList>
            <person name="Goeker M."/>
        </authorList>
    </citation>
    <scope>NUCLEOTIDE SEQUENCE [LARGE SCALE GENOMIC DNA]</scope>
    <source>
        <strain evidence="11 12">DSM 25287</strain>
    </source>
</reference>
<comment type="cofactor">
    <cofactor evidence="2 10">
        <name>Mg(2+)</name>
        <dbReference type="ChEBI" id="CHEBI:18420"/>
    </cofactor>
</comment>
<feature type="binding site" evidence="10">
    <location>
        <position position="14"/>
    </location>
    <ligand>
        <name>Mg(2+)</name>
        <dbReference type="ChEBI" id="CHEBI:18420"/>
    </ligand>
</feature>
<dbReference type="NCBIfam" id="NF009695">
    <property type="entry name" value="PRK13222.1-2"/>
    <property type="match status" value="1"/>
</dbReference>
<dbReference type="OrthoDB" id="9776368at2"/>
<feature type="active site" description="Nucleophile" evidence="10">
    <location>
        <position position="12"/>
    </location>
</feature>
<comment type="pathway">
    <text evidence="3 10">Organic acid metabolism; glycolate biosynthesis; glycolate from 2-phosphoglycolate: step 1/1.</text>
</comment>
<feature type="binding site" evidence="10">
    <location>
        <position position="12"/>
    </location>
    <ligand>
        <name>Mg(2+)</name>
        <dbReference type="ChEBI" id="CHEBI:18420"/>
    </ligand>
</feature>
<dbReference type="HAMAP" id="MF_00495">
    <property type="entry name" value="GPH_hydrolase_bact"/>
    <property type="match status" value="1"/>
</dbReference>
<dbReference type="SFLD" id="SFLDS00003">
    <property type="entry name" value="Haloacid_Dehalogenase"/>
    <property type="match status" value="1"/>
</dbReference>
<keyword evidence="6 10" id="KW-0479">Metal-binding</keyword>
<evidence type="ECO:0000256" key="5">
    <source>
        <dbReference type="ARBA" id="ARBA00013078"/>
    </source>
</evidence>
<dbReference type="PRINTS" id="PR00413">
    <property type="entry name" value="HADHALOGNASE"/>
</dbReference>
<keyword evidence="7 10" id="KW-0378">Hydrolase</keyword>
<evidence type="ECO:0000256" key="9">
    <source>
        <dbReference type="ARBA" id="ARBA00023277"/>
    </source>
</evidence>
<dbReference type="PANTHER" id="PTHR43434">
    <property type="entry name" value="PHOSPHOGLYCOLATE PHOSPHATASE"/>
    <property type="match status" value="1"/>
</dbReference>
<name>A0A4R2KYP4_9GAMM</name>
<dbReference type="Pfam" id="PF00702">
    <property type="entry name" value="Hydrolase"/>
    <property type="match status" value="1"/>
</dbReference>
<dbReference type="InterPro" id="IPR036412">
    <property type="entry name" value="HAD-like_sf"/>
</dbReference>
<keyword evidence="8 10" id="KW-0460">Magnesium</keyword>
<dbReference type="GO" id="GO:0006281">
    <property type="term" value="P:DNA repair"/>
    <property type="evidence" value="ECO:0007669"/>
    <property type="project" value="TreeGrafter"/>
</dbReference>
<evidence type="ECO:0000256" key="3">
    <source>
        <dbReference type="ARBA" id="ARBA00004818"/>
    </source>
</evidence>
<dbReference type="GO" id="GO:0005975">
    <property type="term" value="P:carbohydrate metabolic process"/>
    <property type="evidence" value="ECO:0007669"/>
    <property type="project" value="InterPro"/>
</dbReference>
<dbReference type="NCBIfam" id="TIGR01549">
    <property type="entry name" value="HAD-SF-IA-v1"/>
    <property type="match status" value="1"/>
</dbReference>
<dbReference type="UniPathway" id="UPA00865">
    <property type="reaction ID" value="UER00834"/>
</dbReference>
<evidence type="ECO:0000256" key="1">
    <source>
        <dbReference type="ARBA" id="ARBA00000830"/>
    </source>
</evidence>
<dbReference type="FunFam" id="3.40.50.1000:FF:000022">
    <property type="entry name" value="Phosphoglycolate phosphatase"/>
    <property type="match status" value="1"/>
</dbReference>
<dbReference type="NCBIfam" id="TIGR01509">
    <property type="entry name" value="HAD-SF-IA-v3"/>
    <property type="match status" value="1"/>
</dbReference>
<dbReference type="SFLD" id="SFLDG01135">
    <property type="entry name" value="C1.5.6:_HAD__Beta-PGM__Phospha"/>
    <property type="match status" value="1"/>
</dbReference>
<dbReference type="CDD" id="cd16417">
    <property type="entry name" value="HAD_PGPase"/>
    <property type="match status" value="1"/>
</dbReference>
<evidence type="ECO:0000256" key="6">
    <source>
        <dbReference type="ARBA" id="ARBA00022723"/>
    </source>
</evidence>
<sequence length="225" mass="23946">MMFRDIEAVFFDLDGTLVDSVPDIANVVDLLLDELGLPRRGEARVRTWVGNGSDVLLRRALTDSMDAAADPALLEQARPRYRRLYAANVCLHSRLYPGVHEGLAELAARGLPLACVTNKPAELAGPLLERIGIGAYFATLVGGECAPAAKPAPDALLLAAERLGLDVTRALMVGDSMNDVGAARNAGCPVACVPYGYNHGHDIRDAAPDVVVETLAELPALIARR</sequence>
<dbReference type="SFLD" id="SFLDG01129">
    <property type="entry name" value="C1.5:_HAD__Beta-PGM__Phosphata"/>
    <property type="match status" value="1"/>
</dbReference>
<dbReference type="AlphaFoldDB" id="A0A4R2KYP4"/>
<dbReference type="Gene3D" id="3.40.50.1000">
    <property type="entry name" value="HAD superfamily/HAD-like"/>
    <property type="match status" value="1"/>
</dbReference>
<comment type="similarity">
    <text evidence="4 10">Belongs to the HAD-like hydrolase superfamily. CbbY/CbbZ/Gph/YieH family.</text>
</comment>
<dbReference type="PANTHER" id="PTHR43434:SF1">
    <property type="entry name" value="PHOSPHOGLYCOLATE PHOSPHATASE"/>
    <property type="match status" value="1"/>
</dbReference>
<comment type="caution">
    <text evidence="11">The sequence shown here is derived from an EMBL/GenBank/DDBJ whole genome shotgun (WGS) entry which is preliminary data.</text>
</comment>
<dbReference type="GO" id="GO:0008967">
    <property type="term" value="F:phosphoglycolate phosphatase activity"/>
    <property type="evidence" value="ECO:0007669"/>
    <property type="project" value="UniProtKB-UniRule"/>
</dbReference>
<evidence type="ECO:0000256" key="8">
    <source>
        <dbReference type="ARBA" id="ARBA00022842"/>
    </source>
</evidence>
<evidence type="ECO:0000313" key="11">
    <source>
        <dbReference type="EMBL" id="TCO76539.1"/>
    </source>
</evidence>
<dbReference type="InterPro" id="IPR023198">
    <property type="entry name" value="PGP-like_dom2"/>
</dbReference>
<keyword evidence="12" id="KW-1185">Reference proteome</keyword>
<dbReference type="EC" id="3.1.3.18" evidence="5 10"/>
<dbReference type="InterPro" id="IPR037512">
    <property type="entry name" value="PGPase_prok"/>
</dbReference>
<dbReference type="EMBL" id="SLWY01000029">
    <property type="protein sequence ID" value="TCO76539.1"/>
    <property type="molecule type" value="Genomic_DNA"/>
</dbReference>
<dbReference type="InterPro" id="IPR006439">
    <property type="entry name" value="HAD-SF_hydro_IA"/>
</dbReference>
<dbReference type="SUPFAM" id="SSF56784">
    <property type="entry name" value="HAD-like"/>
    <property type="match status" value="1"/>
</dbReference>
<dbReference type="GO" id="GO:0046295">
    <property type="term" value="P:glycolate biosynthetic process"/>
    <property type="evidence" value="ECO:0007669"/>
    <property type="project" value="UniProtKB-UniRule"/>
</dbReference>
<evidence type="ECO:0000313" key="12">
    <source>
        <dbReference type="Proteomes" id="UP000295765"/>
    </source>
</evidence>
<dbReference type="RefSeq" id="WP_132545599.1">
    <property type="nucleotide sequence ID" value="NZ_SLWY01000029.1"/>
</dbReference>
<dbReference type="NCBIfam" id="TIGR01449">
    <property type="entry name" value="PGP_bact"/>
    <property type="match status" value="1"/>
</dbReference>